<comment type="subcellular location">
    <subcellularLocation>
        <location evidence="1">Secreted</location>
        <location evidence="1">Cell wall</location>
        <topology evidence="1">Peptidoglycan-anchor</topology>
    </subcellularLocation>
</comment>
<dbReference type="InterPro" id="IPR011252">
    <property type="entry name" value="Fibrogen-bd_dom1"/>
</dbReference>
<feature type="compositionally biased region" description="Basic and acidic residues" evidence="8">
    <location>
        <begin position="529"/>
        <end position="539"/>
    </location>
</feature>
<evidence type="ECO:0000256" key="2">
    <source>
        <dbReference type="ARBA" id="ARBA00007257"/>
    </source>
</evidence>
<dbReference type="Pfam" id="PF08341">
    <property type="entry name" value="TED"/>
    <property type="match status" value="1"/>
</dbReference>
<feature type="region of interest" description="Disordered" evidence="8">
    <location>
        <begin position="495"/>
        <end position="540"/>
    </location>
</feature>
<feature type="domain" description="SpaA-like prealbumin fold" evidence="11">
    <location>
        <begin position="1312"/>
        <end position="1392"/>
    </location>
</feature>
<keyword evidence="7" id="KW-0175">Coiled coil</keyword>
<evidence type="ECO:0000256" key="4">
    <source>
        <dbReference type="ARBA" id="ARBA00022525"/>
    </source>
</evidence>
<feature type="compositionally biased region" description="Basic and acidic residues" evidence="8">
    <location>
        <begin position="433"/>
        <end position="442"/>
    </location>
</feature>
<dbReference type="EMBL" id="UGTH01000001">
    <property type="protein sequence ID" value="SUB75289.1"/>
    <property type="molecule type" value="Genomic_DNA"/>
</dbReference>
<feature type="region of interest" description="Disordered" evidence="8">
    <location>
        <begin position="433"/>
        <end position="481"/>
    </location>
</feature>
<keyword evidence="9" id="KW-1133">Transmembrane helix</keyword>
<keyword evidence="3" id="KW-0134">Cell wall</keyword>
<evidence type="ECO:0000256" key="5">
    <source>
        <dbReference type="ARBA" id="ARBA00022729"/>
    </source>
</evidence>
<evidence type="ECO:0000256" key="6">
    <source>
        <dbReference type="ARBA" id="ARBA00023088"/>
    </source>
</evidence>
<evidence type="ECO:0000256" key="9">
    <source>
        <dbReference type="SAM" id="Phobius"/>
    </source>
</evidence>
<dbReference type="Pfam" id="PF17802">
    <property type="entry name" value="SpaA"/>
    <property type="match status" value="9"/>
</dbReference>
<feature type="domain" description="SpaA-like prealbumin fold" evidence="11">
    <location>
        <begin position="1633"/>
        <end position="1713"/>
    </location>
</feature>
<feature type="domain" description="SpaA-like prealbumin fold" evidence="11">
    <location>
        <begin position="2758"/>
        <end position="2841"/>
    </location>
</feature>
<dbReference type="InterPro" id="IPR041171">
    <property type="entry name" value="SDR_Ig"/>
</dbReference>
<organism evidence="13 14">
    <name type="scientific">Peptoniphilus indolicus</name>
    <dbReference type="NCBI Taxonomy" id="33030"/>
    <lineage>
        <taxon>Bacteria</taxon>
        <taxon>Bacillati</taxon>
        <taxon>Bacillota</taxon>
        <taxon>Tissierellia</taxon>
        <taxon>Tissierellales</taxon>
        <taxon>Peptoniphilaceae</taxon>
        <taxon>Peptoniphilus</taxon>
    </lineage>
</organism>
<keyword evidence="6" id="KW-0572">Peptidoglycan-anchor</keyword>
<evidence type="ECO:0000259" key="10">
    <source>
        <dbReference type="Pfam" id="PF08341"/>
    </source>
</evidence>
<comment type="similarity">
    <text evidence="2">Belongs to the serine-aspartate repeat-containing protein (SDr) family.</text>
</comment>
<dbReference type="InterPro" id="IPR013552">
    <property type="entry name" value="Thioester_dom"/>
</dbReference>
<evidence type="ECO:0000256" key="1">
    <source>
        <dbReference type="ARBA" id="ARBA00004168"/>
    </source>
</evidence>
<dbReference type="Proteomes" id="UP000254777">
    <property type="component" value="Unassembled WGS sequence"/>
</dbReference>
<evidence type="ECO:0000259" key="11">
    <source>
        <dbReference type="Pfam" id="PF17802"/>
    </source>
</evidence>
<evidence type="ECO:0000256" key="8">
    <source>
        <dbReference type="SAM" id="MobiDB-lite"/>
    </source>
</evidence>
<feature type="domain" description="SpaA-like prealbumin fold" evidence="11">
    <location>
        <begin position="3273"/>
        <end position="3358"/>
    </location>
</feature>
<accession>A0A379DBP5</accession>
<feature type="domain" description="SDR-like Ig" evidence="12">
    <location>
        <begin position="2914"/>
        <end position="3014"/>
    </location>
</feature>
<gene>
    <name evidence="13" type="primary">sdrD</name>
    <name evidence="13" type="ORF">NCTC11088_01078</name>
</gene>
<feature type="domain" description="SpaA-like prealbumin fold" evidence="11">
    <location>
        <begin position="2522"/>
        <end position="2612"/>
    </location>
</feature>
<name>A0A379DBP5_9FIRM</name>
<feature type="coiled-coil region" evidence="7">
    <location>
        <begin position="663"/>
        <end position="690"/>
    </location>
</feature>
<dbReference type="GO" id="GO:0007155">
    <property type="term" value="P:cell adhesion"/>
    <property type="evidence" value="ECO:0007669"/>
    <property type="project" value="InterPro"/>
</dbReference>
<feature type="domain" description="SpaA-like prealbumin fold" evidence="11">
    <location>
        <begin position="2071"/>
        <end position="2173"/>
    </location>
</feature>
<dbReference type="RefSeq" id="WP_115312080.1">
    <property type="nucleotide sequence ID" value="NZ_UGTH01000001.1"/>
</dbReference>
<dbReference type="Gene3D" id="2.60.40.1280">
    <property type="match status" value="3"/>
</dbReference>
<feature type="compositionally biased region" description="Low complexity" evidence="8">
    <location>
        <begin position="443"/>
        <end position="452"/>
    </location>
</feature>
<feature type="domain" description="SDR-like Ig" evidence="12">
    <location>
        <begin position="1759"/>
        <end position="1853"/>
    </location>
</feature>
<feature type="domain" description="SpaA-like prealbumin fold" evidence="11">
    <location>
        <begin position="3408"/>
        <end position="3495"/>
    </location>
</feature>
<dbReference type="InterPro" id="IPR041033">
    <property type="entry name" value="SpaA_PFL_dom_1"/>
</dbReference>
<keyword evidence="9" id="KW-0812">Transmembrane</keyword>
<keyword evidence="4" id="KW-0964">Secreted</keyword>
<dbReference type="InterPro" id="IPR008966">
    <property type="entry name" value="Adhesion_dom_sf"/>
</dbReference>
<dbReference type="InterPro" id="IPR013783">
    <property type="entry name" value="Ig-like_fold"/>
</dbReference>
<feature type="domain" description="SpaA-like prealbumin fold" evidence="11">
    <location>
        <begin position="2650"/>
        <end position="2731"/>
    </location>
</feature>
<evidence type="ECO:0000313" key="14">
    <source>
        <dbReference type="Proteomes" id="UP000254777"/>
    </source>
</evidence>
<dbReference type="PANTHER" id="PTHR36108:SF13">
    <property type="entry name" value="COLOSSIN-B-RELATED"/>
    <property type="match status" value="1"/>
</dbReference>
<dbReference type="Gene3D" id="2.60.40.1290">
    <property type="match status" value="1"/>
</dbReference>
<feature type="domain" description="Thioester" evidence="10">
    <location>
        <begin position="1037"/>
        <end position="1157"/>
    </location>
</feature>
<feature type="domain" description="SpaA-like prealbumin fold" evidence="11">
    <location>
        <begin position="1200"/>
        <end position="1280"/>
    </location>
</feature>
<protein>
    <submittedName>
        <fullName evidence="13">Serine-aspartate repeat-containing protein D</fullName>
    </submittedName>
</protein>
<dbReference type="PANTHER" id="PTHR36108">
    <property type="entry name" value="COLOSSIN-B-RELATED"/>
    <property type="match status" value="1"/>
</dbReference>
<feature type="transmembrane region" description="Helical" evidence="9">
    <location>
        <begin position="3519"/>
        <end position="3544"/>
    </location>
</feature>
<sequence>MSKRIGIFLLAIITMIGALPIEVIAAGMDDRAANLVGDTTGSLVESNDQQYSEEKNKNSETEIILESAKETAEENNKSKTVKNIQEKENIGEVNTQAETQPMIFDMKKIQNQPQGDALREIIKNNNYGLDWNNIENYLGKEPTIEENLIEGSTNYLETPEVIGNTTLTNKIEAIINKDETGKAESITWVYKTKTEGEALEQTNNFITIRDAGLNYPLIETRKFDTTEGENTYNPYTNITYRDIQNQIQRITTGNISSPIQETSEVNSLVPNKVTQTIVKTPILAQQNSYTLTIRTETKIGREIKNSYKTFTINTDNTITYNAVLTNGIQRENTINWLKTVVNTTDELQNVTIDLTPDKSQKITNPIQIKKYKLTEKGYEEVLAEKEVREIESLSEESAKINQVQKVEKEIESKNEMTTFGMFKLAQKTVEEEKITQENKTTDQPEINQSQEIEQPEEQQTKSKEQTENTEEVPQIVKTAPTATASTTLAASIAAEGLEAENGVPKRQETETTIEENSSPKVEDTTETNTEPKEKVEPKPETISTIPTDVIVERLNRAEELKENFKSNTVETIELAPGEIAIAELKTEIVDPKAEHTVPDGKLSITETKEIRDYLASKKEKIISLLSVDKLNLSVTDELNLKDYVFFIKDENSKSKIVTYKDIEKDVTIDKNELEREKGNLKEELERTKKIAKPVETHISIAYKDYQKLYVPITLVQDYSKITSIGDKNNIDVSHWGLNLDENKSIYTVTLDVKKMSDIKEVKLSFINSLTKTSDNIKVDRIVKTNGFDEKDITVDNLKYRVSGNAEKVTNPVLLSEDLEVGYKYIFFIIKEKSAESVKETKNSNILLEIEEKSKNGNSISKKIELRTDELSISQKLNNFRTINTNIWDSAVPIIIGNGQIEARGELEGNTITWTIKATDVSKNAKIEITLGNGQNVTEANTISGPELKSNLVNKSKYNFTLTPNNSSGEYKIVTKINSVSQEQTMTLSYNNSSIGEKQSRTISLKTQGGQEGNYRGFISARGSYLSVEDKDGKWEKALCINTNKTFPSFGTKYPFEETSIDNISSLITNKNYTNNEELIKKIKQAIYYADTNKESLLKDVNLTGGNKEQTFYHMIQGVIWRYTDGDDTYVAIKKHITNTQDQGKLIEAMNEIYEKSQNVQPQDYNRVEIRVFKPVNNETFQNLISYKIEKKIIPYSVGAQFKLLKLEEGTNNRLPGAKFSLKNSSGTFNKEQVGNYEGEITFSNIPQGEYTLKEEEAPIGYQKTDKIAKVRVDNDGQINIDGELIKKDSTSNNYGVDVFVVENPKNPDGPLGKFILKKTDKNGRPLKGAKFSLEGNGTSRTIELKDNEEGLTIDNLSPGIYTLKETEAPDGYTKTEETATITVDNAGNTSIKSDTNLSKDISVENDKKTLLSYDGKELNIVIAVENRYPKGTTERYSHYRTTAASIYDAFKNTPGLKGKVSIILAGTTPKNTNVVTFNIGGDFKFPDNNNAEGWMDQAFTKTAQIFGDSPNTENILITLFEGSYYGSNADRALRELSSTNINKVFNYTYSESWLGNVNNSLINRYNKLKITNLGFNSIISKSMFDENRDFYVKEYITGLDKNGNVTSADIGTHITKHQVTVATATISNEIFAKLIIKKTDKADNKELQGAEFTLTKKDGTKTLTAESTTNGIATFDNIPPGEYILKETKAPDKYKKIETEWNVYVSPTGSIFVNEKKDNVTPQEVKGEDISNKLNGTITLSTPKAPNGPLEIGKDSNGILIEGDFTATDVKAGDYFDLKISETIHYNMLQPDKPNQPTITDIAGEKIAVPTLLKSSLGGEKIIRYTFVKDLQSVKFSFKLDYSVDVYGAKNNGSYDFKASVGNTVGTINKQVSYSEGESSNDGLNMNASFDYTNDQNGKYSQVIYVNQKGSNITVPTHLEITPYVDSNYKNGYIKANISPIATAIKVYKVKSGQSLSNAVIYEKDKLEDVTDQFKDKIKIDYGKATVQFDNIGTDKYVVVVDSNMIYPQGQIQGTYLAQVASLVNNNPSSRVSMISGIATYDSSSLGTGSTYTSNKIELEIKNEKEDIKYGKFIIHKTDESGENLLVEATFKLSKKMSYGDSKTPLPETHQVKEDFQAQTKTTQKNGKVDFDNLPPGTYDLEETKSPDGYVKDVRKFVVVVQKNGNTFIVDADKYTPEKYPIEGDITKPNIDIDESKSRTTPMNLDGRIDITGYKMYKNISESGFDAHRRVFWMDFNLEFPEDTMPGDTFTIKLDKNLNMRGVSLEDRTQEPFIDEKGETVAEHIGTSYIDESYQFIYKVTDKFKQGEKLILSGTRPLYIDRNKIWTNDDISKTFINTIAGKKQDSFKFDNIYYGQYKSSTHYIEVGHVPFIYPKAQEVDIYVQASTYGIANPILTIEAGNLDFTNADIVISKKDGYGYIGESKERPASFGPGIMDFSNLVNSDKVDKTKGGIDITLPGDRNSNRYNVKITGAKILQKQQDISVTSSIQNYDYYGYLRPLSFVYGIGVDKGSSQAEIKKIPKIIIKKTDESGKNFLPGATFTLTQGGTSGNPNYSQTRTTNSKGELVFTGLKQGNNQYVLTEISPPKGYEKLKSESWKLYIDVDNQNVTVSNYYTNADDSVEIKDNFVTIKNKKGPYVSPEVLFRNYKNEITFYKVDAQGNSLNGAKFKLFKGDIEVENSEKSGSIIKYEKLSSGNYLVKETQTPEDFSAPADQTAASFTVKEDGTITNVMIYNGIKLVQSNEDIHKVINTKFSGKGKFRLKKNNENQQFILGSEFTLSKKENEKLPESFESVKKKIEDVNGIEFTGLLPGLYILKETKSPDGYKASDDYVVIVHQSGNTQVIDRKVFDILDREELKEDGDPDELFNTTSTIVGEGDKEKERDKNVFDGQLIKKLEVSDYELVSSNDNNQATVYPNKGEYLKVKFKINLPAQAKEGDYFYITYDENLNRLGNKMIEDEILPIKSYLGEELIKVTNKNGDNTYKYTLTSAVNNKQDFEIEIEAPLYVNRDKVKENALLTIKNTIPSKGKDNELAQTAVEKVYENQISVDYSGFSIRAKRSNDNIGSAIYYNTDKIELDLATGRPKLDSKGEPIKKENPSPYTISYVYLYGEKLPQDKITVGLYTNTGNQLYPYYRFSAIDLFNSETDISIYKVKHPFESLINTEKLNPDIMPESFGLTEASLQTEQKLTVSTDYSVEDRPATYGQAKVLTINGGGEGNNPKQYGYVIRIKAPYETGDIPIRLFASMRRGNGEVIGFNDEIIQAKPSATINYSKAIKLVKKDSEDNTAIDGAVFKLTSVEGEEKYLQYAKTGQDSQNNISKGTLYFTKIKAGDYILEEVITPSGYQKPSSPWKVQITVDDKGNIINVIKKSGASDDLLSIVDGSKNEITVTNKKAPITPTEKTVINYPNKIKFYKVNENGEALKGAEFKLKKINDVVKEINSIGNTSTNEFIFEKLSPGDYQLYETKAPAGYPEIGSELEVATFTVNDIGEIKKVKTYNGIQLTESDGTIHKIVNTKTKPVYPLTGGMGTVPFVGAGVSLMALAWYELRKRKYDNKGGGTN</sequence>
<keyword evidence="9" id="KW-0472">Membrane</keyword>
<evidence type="ECO:0000256" key="3">
    <source>
        <dbReference type="ARBA" id="ARBA00022512"/>
    </source>
</evidence>
<proteinExistence type="inferred from homology"/>
<dbReference type="Gene3D" id="2.60.40.10">
    <property type="entry name" value="Immunoglobulins"/>
    <property type="match status" value="9"/>
</dbReference>
<evidence type="ECO:0000259" key="12">
    <source>
        <dbReference type="Pfam" id="PF17961"/>
    </source>
</evidence>
<dbReference type="SUPFAM" id="SSF49401">
    <property type="entry name" value="Bacterial adhesins"/>
    <property type="match status" value="4"/>
</dbReference>
<feature type="domain" description="SDR-like Ig" evidence="12">
    <location>
        <begin position="2233"/>
        <end position="2329"/>
    </location>
</feature>
<dbReference type="Pfam" id="PF17961">
    <property type="entry name" value="Big_8"/>
    <property type="match status" value="3"/>
</dbReference>
<reference evidence="13 14" key="1">
    <citation type="submission" date="2018-06" db="EMBL/GenBank/DDBJ databases">
        <authorList>
            <consortium name="Pathogen Informatics"/>
            <person name="Doyle S."/>
        </authorList>
    </citation>
    <scope>NUCLEOTIDE SEQUENCE [LARGE SCALE GENOMIC DNA]</scope>
    <source>
        <strain evidence="13 14">NCTC11088</strain>
    </source>
</reference>
<keyword evidence="5" id="KW-0732">Signal</keyword>
<evidence type="ECO:0000313" key="13">
    <source>
        <dbReference type="EMBL" id="SUB75289.1"/>
    </source>
</evidence>
<evidence type="ECO:0000256" key="7">
    <source>
        <dbReference type="SAM" id="Coils"/>
    </source>
</evidence>
<dbReference type="SUPFAM" id="SSF49478">
    <property type="entry name" value="Cna protein B-type domain"/>
    <property type="match status" value="3"/>
</dbReference>